<dbReference type="Proteomes" id="UP000001997">
    <property type="component" value="Unassembled WGS sequence"/>
</dbReference>
<dbReference type="InParanoid" id="A5DQH4"/>
<gene>
    <name evidence="1" type="ORF">PGUG_05525</name>
</gene>
<dbReference type="STRING" id="294746.A5DQH4"/>
<evidence type="ECO:0000313" key="2">
    <source>
        <dbReference type="Proteomes" id="UP000001997"/>
    </source>
</evidence>
<dbReference type="GeneID" id="5124283"/>
<dbReference type="KEGG" id="pgu:PGUG_05525"/>
<name>A5DQH4_PICGU</name>
<dbReference type="EMBL" id="CH408161">
    <property type="protein sequence ID" value="EDK41427.2"/>
    <property type="molecule type" value="Genomic_DNA"/>
</dbReference>
<organism evidence="1 2">
    <name type="scientific">Meyerozyma guilliermondii (strain ATCC 6260 / CBS 566 / DSM 6381 / JCM 1539 / NBRC 10279 / NRRL Y-324)</name>
    <name type="common">Yeast</name>
    <name type="synonym">Candida guilliermondii</name>
    <dbReference type="NCBI Taxonomy" id="294746"/>
    <lineage>
        <taxon>Eukaryota</taxon>
        <taxon>Fungi</taxon>
        <taxon>Dikarya</taxon>
        <taxon>Ascomycota</taxon>
        <taxon>Saccharomycotina</taxon>
        <taxon>Pichiomycetes</taxon>
        <taxon>Debaryomycetaceae</taxon>
        <taxon>Meyerozyma</taxon>
    </lineage>
</organism>
<dbReference type="RefSeq" id="XP_001482505.2">
    <property type="nucleotide sequence ID" value="XM_001482455.1"/>
</dbReference>
<dbReference type="AlphaFoldDB" id="A5DQH4"/>
<dbReference type="VEuPathDB" id="FungiDB:PGUG_05525"/>
<dbReference type="PANTHER" id="PTHR37449:SF1">
    <property type="entry name" value="OS02G0159950 PROTEIN"/>
    <property type="match status" value="1"/>
</dbReference>
<reference evidence="1 2" key="1">
    <citation type="journal article" date="2009" name="Nature">
        <title>Evolution of pathogenicity and sexual reproduction in eight Candida genomes.</title>
        <authorList>
            <person name="Butler G."/>
            <person name="Rasmussen M.D."/>
            <person name="Lin M.F."/>
            <person name="Santos M.A."/>
            <person name="Sakthikumar S."/>
            <person name="Munro C.A."/>
            <person name="Rheinbay E."/>
            <person name="Grabherr M."/>
            <person name="Forche A."/>
            <person name="Reedy J.L."/>
            <person name="Agrafioti I."/>
            <person name="Arnaud M.B."/>
            <person name="Bates S."/>
            <person name="Brown A.J."/>
            <person name="Brunke S."/>
            <person name="Costanzo M.C."/>
            <person name="Fitzpatrick D.A."/>
            <person name="de Groot P.W."/>
            <person name="Harris D."/>
            <person name="Hoyer L.L."/>
            <person name="Hube B."/>
            <person name="Klis F.M."/>
            <person name="Kodira C."/>
            <person name="Lennard N."/>
            <person name="Logue M.E."/>
            <person name="Martin R."/>
            <person name="Neiman A.M."/>
            <person name="Nikolaou E."/>
            <person name="Quail M.A."/>
            <person name="Quinn J."/>
            <person name="Santos M.C."/>
            <person name="Schmitzberger F.F."/>
            <person name="Sherlock G."/>
            <person name="Shah P."/>
            <person name="Silverstein K.A."/>
            <person name="Skrzypek M.S."/>
            <person name="Soll D."/>
            <person name="Staggs R."/>
            <person name="Stansfield I."/>
            <person name="Stumpf M.P."/>
            <person name="Sudbery P.E."/>
            <person name="Srikantha T."/>
            <person name="Zeng Q."/>
            <person name="Berman J."/>
            <person name="Berriman M."/>
            <person name="Heitman J."/>
            <person name="Gow N.A."/>
            <person name="Lorenz M.C."/>
            <person name="Birren B.W."/>
            <person name="Kellis M."/>
            <person name="Cuomo C.A."/>
        </authorList>
    </citation>
    <scope>NUCLEOTIDE SEQUENCE [LARGE SCALE GENOMIC DNA]</scope>
    <source>
        <strain evidence="2">ATCC 6260 / CBS 566 / DSM 6381 / JCM 1539 / NBRC 10279 / NRRL Y-324</strain>
    </source>
</reference>
<keyword evidence="2" id="KW-1185">Reference proteome</keyword>
<dbReference type="eggNOG" id="ENOG502ST4T">
    <property type="taxonomic scope" value="Eukaryota"/>
</dbReference>
<protein>
    <submittedName>
        <fullName evidence="1">Uncharacterized protein</fullName>
    </submittedName>
</protein>
<evidence type="ECO:0000313" key="1">
    <source>
        <dbReference type="EMBL" id="EDK41427.2"/>
    </source>
</evidence>
<dbReference type="HOGENOM" id="CLU_116363_0_0_1"/>
<sequence length="139" mass="14525">MLARPSRSGNENSTFLSILPGRNNAGSRVLGLLVANITLMLPRGSNPSNCVINSNMVLCTSLSPPAPSSKRAPPMASTSSKKIMHAFFVSAISKSSRTISAPSPTYFCTNSEPMTRMNVASVSLATARAQSVFPVPGGP</sequence>
<dbReference type="OMA" id="FILREWI"/>
<proteinExistence type="predicted"/>
<dbReference type="PANTHER" id="PTHR37449">
    <property type="match status" value="1"/>
</dbReference>
<dbReference type="OrthoDB" id="5427578at2759"/>
<accession>A5DQH4</accession>